<evidence type="ECO:0008006" key="2">
    <source>
        <dbReference type="Google" id="ProtNLM"/>
    </source>
</evidence>
<reference evidence="1" key="1">
    <citation type="journal article" date="2019" name="Sci. Rep.">
        <title>Draft genome of Tanacetum cinerariifolium, the natural source of mosquito coil.</title>
        <authorList>
            <person name="Yamashiro T."/>
            <person name="Shiraishi A."/>
            <person name="Satake H."/>
            <person name="Nakayama K."/>
        </authorList>
    </citation>
    <scope>NUCLEOTIDE SEQUENCE</scope>
</reference>
<organism evidence="1">
    <name type="scientific">Tanacetum cinerariifolium</name>
    <name type="common">Dalmatian daisy</name>
    <name type="synonym">Chrysanthemum cinerariifolium</name>
    <dbReference type="NCBI Taxonomy" id="118510"/>
    <lineage>
        <taxon>Eukaryota</taxon>
        <taxon>Viridiplantae</taxon>
        <taxon>Streptophyta</taxon>
        <taxon>Embryophyta</taxon>
        <taxon>Tracheophyta</taxon>
        <taxon>Spermatophyta</taxon>
        <taxon>Magnoliopsida</taxon>
        <taxon>eudicotyledons</taxon>
        <taxon>Gunneridae</taxon>
        <taxon>Pentapetalae</taxon>
        <taxon>asterids</taxon>
        <taxon>campanulids</taxon>
        <taxon>Asterales</taxon>
        <taxon>Asteraceae</taxon>
        <taxon>Asteroideae</taxon>
        <taxon>Anthemideae</taxon>
        <taxon>Anthemidinae</taxon>
        <taxon>Tanacetum</taxon>
    </lineage>
</organism>
<dbReference type="EMBL" id="BKCJ011703259">
    <property type="protein sequence ID" value="GFD47607.1"/>
    <property type="molecule type" value="Genomic_DNA"/>
</dbReference>
<sequence length="116" mass="12933">MKLVNSLVVTDEVIKSSVEDLVPISSESEGIPDNMCDVTFRDNSPPLDISKDQFKDLSDSNDDSTSIDDDYFFIDDIDYVEASPPDSELVSLDEVKDDILCDKLLNIHFLIGKINS</sequence>
<comment type="caution">
    <text evidence="1">The sequence shown here is derived from an EMBL/GenBank/DDBJ whole genome shotgun (WGS) entry which is preliminary data.</text>
</comment>
<protein>
    <recommendedName>
        <fullName evidence="2">Reverse transcriptase domain-containing protein</fullName>
    </recommendedName>
</protein>
<name>A0A699WJP4_TANCI</name>
<accession>A0A699WJP4</accession>
<proteinExistence type="predicted"/>
<dbReference type="AlphaFoldDB" id="A0A699WJP4"/>
<gene>
    <name evidence="1" type="ORF">Tci_919576</name>
</gene>
<evidence type="ECO:0000313" key="1">
    <source>
        <dbReference type="EMBL" id="GFD47607.1"/>
    </source>
</evidence>
<feature type="non-terminal residue" evidence="1">
    <location>
        <position position="116"/>
    </location>
</feature>